<feature type="region of interest" description="Disordered" evidence="1">
    <location>
        <begin position="1"/>
        <end position="25"/>
    </location>
</feature>
<accession>A0AAV1UJN8</accession>
<dbReference type="AlphaFoldDB" id="A0AAV1UJN8"/>
<proteinExistence type="predicted"/>
<evidence type="ECO:0000256" key="1">
    <source>
        <dbReference type="SAM" id="MobiDB-lite"/>
    </source>
</evidence>
<evidence type="ECO:0000313" key="2">
    <source>
        <dbReference type="EMBL" id="CAK7935074.1"/>
    </source>
</evidence>
<comment type="caution">
    <text evidence="2">The sequence shown here is derived from an EMBL/GenBank/DDBJ whole genome shotgun (WGS) entry which is preliminary data.</text>
</comment>
<gene>
    <name evidence="2" type="ORF">PM001_LOCUS20224</name>
</gene>
<sequence length="466" mass="52821">MSAPPPRQETSAFVESSGSQVQAPDAEKMYDELPEQEARNGWPSLIDPSKLLSVEMLLLGPPLHESTVLKTINENAGMIVTHEKLAQWLHKFQSPGYSFRDDVTVKLLVQSGREGELARLFLRLRAAGGMKSRAEAMQQALLDEYPKAFSQVSESWLGSELNPEEAFHMMPTSMKRIDLGAVGEKPEELDVLRMILYWLGYVDKYRSLGLDFSDYKVAKVLMSNRNTNEVLGIFLKLRSVHGMEDRADRILSGAILRLAFGDALVKKLSPAIVFTKMSISVTISSVNVGRKDSDWPVLLTQVQEWLEYVDEYRSLGFDFSDYKVAQVLAVNRNTNRVHEILYKLEDVPGMKNRVAHMRTGLEFYSHVTDLANSGPLLTPAEAFYTTKILARRDGGANEDMPVSLVLLSELENWLDYVDTYQHWGYEFSDGQALQVLKDHGISQLNMREMFQRLRDVLGIKYRANIF</sequence>
<reference evidence="2" key="1">
    <citation type="submission" date="2024-01" db="EMBL/GenBank/DDBJ databases">
        <authorList>
            <person name="Webb A."/>
        </authorList>
    </citation>
    <scope>NUCLEOTIDE SEQUENCE</scope>
    <source>
        <strain evidence="2">Pm1</strain>
    </source>
</reference>
<organism evidence="2 3">
    <name type="scientific">Peronospora matthiolae</name>
    <dbReference type="NCBI Taxonomy" id="2874970"/>
    <lineage>
        <taxon>Eukaryota</taxon>
        <taxon>Sar</taxon>
        <taxon>Stramenopiles</taxon>
        <taxon>Oomycota</taxon>
        <taxon>Peronosporomycetes</taxon>
        <taxon>Peronosporales</taxon>
        <taxon>Peronosporaceae</taxon>
        <taxon>Peronospora</taxon>
    </lineage>
</organism>
<evidence type="ECO:0000313" key="3">
    <source>
        <dbReference type="Proteomes" id="UP001162060"/>
    </source>
</evidence>
<protein>
    <submittedName>
        <fullName evidence="2">Uncharacterized protein</fullName>
    </submittedName>
</protein>
<dbReference type="Proteomes" id="UP001162060">
    <property type="component" value="Unassembled WGS sequence"/>
</dbReference>
<name>A0AAV1UJN8_9STRA</name>
<dbReference type="EMBL" id="CAKLBY020000221">
    <property type="protein sequence ID" value="CAK7935074.1"/>
    <property type="molecule type" value="Genomic_DNA"/>
</dbReference>
<feature type="compositionally biased region" description="Polar residues" evidence="1">
    <location>
        <begin position="8"/>
        <end position="22"/>
    </location>
</feature>